<comment type="caution">
    <text evidence="3">The sequence shown here is derived from an EMBL/GenBank/DDBJ whole genome shotgun (WGS) entry which is preliminary data.</text>
</comment>
<accession>A0A317JVN9</accession>
<feature type="domain" description="Enoyl reductase (ER)" evidence="2">
    <location>
        <begin position="25"/>
        <end position="335"/>
    </location>
</feature>
<dbReference type="SUPFAM" id="SSF50129">
    <property type="entry name" value="GroES-like"/>
    <property type="match status" value="1"/>
</dbReference>
<evidence type="ECO:0000256" key="1">
    <source>
        <dbReference type="SAM" id="MobiDB-lite"/>
    </source>
</evidence>
<dbReference type="Gene3D" id="3.40.50.720">
    <property type="entry name" value="NAD(P)-binding Rossmann-like Domain"/>
    <property type="match status" value="1"/>
</dbReference>
<protein>
    <submittedName>
        <fullName evidence="3">Alcohol dehydrogenase</fullName>
    </submittedName>
</protein>
<reference evidence="4" key="1">
    <citation type="submission" date="2018-05" db="EMBL/GenBank/DDBJ databases">
        <title>Micromonospora globispora sp. nov. and Micromonospora rugosa sp. nov., isolated from marine sediment.</title>
        <authorList>
            <person name="Carro L."/>
            <person name="Aysel V."/>
            <person name="Cetin D."/>
            <person name="Igual J.M."/>
            <person name="Klenk H.-P."/>
            <person name="Trujillo M.E."/>
            <person name="Sahin N."/>
        </authorList>
    </citation>
    <scope>NUCLEOTIDE SEQUENCE [LARGE SCALE GENOMIC DNA]</scope>
    <source>
        <strain evidence="4">S2904</strain>
    </source>
</reference>
<dbReference type="InterPro" id="IPR013154">
    <property type="entry name" value="ADH-like_N"/>
</dbReference>
<gene>
    <name evidence="3" type="ORF">DLJ46_24000</name>
</gene>
<dbReference type="OrthoDB" id="3175656at2"/>
<organism evidence="3 4">
    <name type="scientific">Micromonospora globispora</name>
    <dbReference type="NCBI Taxonomy" id="1450148"/>
    <lineage>
        <taxon>Bacteria</taxon>
        <taxon>Bacillati</taxon>
        <taxon>Actinomycetota</taxon>
        <taxon>Actinomycetes</taxon>
        <taxon>Micromonosporales</taxon>
        <taxon>Micromonosporaceae</taxon>
        <taxon>Micromonospora</taxon>
    </lineage>
</organism>
<dbReference type="CDD" id="cd05289">
    <property type="entry name" value="MDR_like_2"/>
    <property type="match status" value="1"/>
</dbReference>
<dbReference type="InterPro" id="IPR011032">
    <property type="entry name" value="GroES-like_sf"/>
</dbReference>
<name>A0A317JVN9_9ACTN</name>
<dbReference type="InterPro" id="IPR036291">
    <property type="entry name" value="NAD(P)-bd_dom_sf"/>
</dbReference>
<dbReference type="InterPro" id="IPR020843">
    <property type="entry name" value="ER"/>
</dbReference>
<dbReference type="Pfam" id="PF08240">
    <property type="entry name" value="ADH_N"/>
    <property type="match status" value="1"/>
</dbReference>
<dbReference type="GO" id="GO:0016491">
    <property type="term" value="F:oxidoreductase activity"/>
    <property type="evidence" value="ECO:0007669"/>
    <property type="project" value="InterPro"/>
</dbReference>
<dbReference type="PANTHER" id="PTHR44013:SF1">
    <property type="entry name" value="ZINC-TYPE ALCOHOL DEHYDROGENASE-LIKE PROTEIN C16A3.02C"/>
    <property type="match status" value="1"/>
</dbReference>
<evidence type="ECO:0000259" key="2">
    <source>
        <dbReference type="SMART" id="SM00829"/>
    </source>
</evidence>
<evidence type="ECO:0000313" key="3">
    <source>
        <dbReference type="EMBL" id="PWU44829.1"/>
    </source>
</evidence>
<dbReference type="SUPFAM" id="SSF51735">
    <property type="entry name" value="NAD(P)-binding Rossmann-fold domains"/>
    <property type="match status" value="1"/>
</dbReference>
<dbReference type="AlphaFoldDB" id="A0A317JVN9"/>
<proteinExistence type="predicted"/>
<dbReference type="EMBL" id="QGSV01000286">
    <property type="protein sequence ID" value="PWU44829.1"/>
    <property type="molecule type" value="Genomic_DNA"/>
</dbReference>
<dbReference type="Proteomes" id="UP000245683">
    <property type="component" value="Unassembled WGS sequence"/>
</dbReference>
<keyword evidence="4" id="KW-1185">Reference proteome</keyword>
<feature type="region of interest" description="Disordered" evidence="1">
    <location>
        <begin position="1"/>
        <end position="25"/>
    </location>
</feature>
<dbReference type="InterPro" id="IPR052733">
    <property type="entry name" value="Chloroplast_QOR"/>
</dbReference>
<evidence type="ECO:0000313" key="4">
    <source>
        <dbReference type="Proteomes" id="UP000245683"/>
    </source>
</evidence>
<dbReference type="Gene3D" id="3.90.180.10">
    <property type="entry name" value="Medium-chain alcohol dehydrogenases, catalytic domain"/>
    <property type="match status" value="1"/>
</dbReference>
<sequence>MPDRRPGATSGHRHERKAVVATGYGPPEEYTVADVPVPQPGPGQVQVRIVAASINPADVRLPSGEFRDTVPLRFPHVPGNDFAGTVSEVGAGVTAYRVGDEIFGQAVPRVLRAMAGATRPSLSTGSLAEYAVFEADTPFLARRPAGLNVEQAAALPTIGLTARALMATAEVQPGETVLVVGATGGVGTAVVPLLAHAKARVIATATAADADILRALGADETIGYAESEYPSDVDVAFNLTLPGDHLAGVASAIRPGGRLLTITYPVPQQEWIGRDDVGLAFVLDMDGAFGGMREVGELAIRGDLSATIGRRYTLDDGVQACVDFVRLHTIGKLVVTM</sequence>
<dbReference type="SMART" id="SM00829">
    <property type="entry name" value="PKS_ER"/>
    <property type="match status" value="1"/>
</dbReference>
<dbReference type="Pfam" id="PF13602">
    <property type="entry name" value="ADH_zinc_N_2"/>
    <property type="match status" value="1"/>
</dbReference>
<dbReference type="PANTHER" id="PTHR44013">
    <property type="entry name" value="ZINC-TYPE ALCOHOL DEHYDROGENASE-LIKE PROTEIN C16A3.02C"/>
    <property type="match status" value="1"/>
</dbReference>